<dbReference type="Pfam" id="PF07730">
    <property type="entry name" value="HisKA_3"/>
    <property type="match status" value="1"/>
</dbReference>
<evidence type="ECO:0000256" key="1">
    <source>
        <dbReference type="ARBA" id="ARBA00022679"/>
    </source>
</evidence>
<dbReference type="STRING" id="662367.SAMN05216167_107204"/>
<keyword evidence="4" id="KW-0812">Transmembrane</keyword>
<feature type="domain" description="Histidine kinase/HSP90-like ATPase" evidence="5">
    <location>
        <begin position="576"/>
        <end position="660"/>
    </location>
</feature>
<protein>
    <submittedName>
        <fullName evidence="9">Signal transduction histidine kinase</fullName>
    </submittedName>
</protein>
<gene>
    <name evidence="9" type="ORF">SAMN05216167_107204</name>
</gene>
<dbReference type="RefSeq" id="WP_093829143.1">
    <property type="nucleotide sequence ID" value="NZ_FOLQ01000007.1"/>
</dbReference>
<keyword evidence="1" id="KW-0808">Transferase</keyword>
<dbReference type="Pfam" id="PF02518">
    <property type="entry name" value="HATPase_c"/>
    <property type="match status" value="1"/>
</dbReference>
<name>A0A1I1VJ06_9BACT</name>
<accession>A0A1I1VJ06</accession>
<dbReference type="Pfam" id="PF07696">
    <property type="entry name" value="7TMR-DISMED2"/>
    <property type="match status" value="1"/>
</dbReference>
<reference evidence="9 10" key="1">
    <citation type="submission" date="2016-10" db="EMBL/GenBank/DDBJ databases">
        <authorList>
            <person name="de Groot N.N."/>
        </authorList>
    </citation>
    <scope>NUCLEOTIDE SEQUENCE [LARGE SCALE GENOMIC DNA]</scope>
    <source>
        <strain evidence="9 10">DSM 26130</strain>
    </source>
</reference>
<dbReference type="GO" id="GO:0000155">
    <property type="term" value="F:phosphorelay sensor kinase activity"/>
    <property type="evidence" value="ECO:0007669"/>
    <property type="project" value="InterPro"/>
</dbReference>
<keyword evidence="4" id="KW-1133">Transmembrane helix</keyword>
<dbReference type="Proteomes" id="UP000198598">
    <property type="component" value="Unassembled WGS sequence"/>
</dbReference>
<dbReference type="InterPro" id="IPR011622">
    <property type="entry name" value="7TMR_DISM_rcpt_extracell_dom2"/>
</dbReference>
<dbReference type="CDD" id="cd16917">
    <property type="entry name" value="HATPase_UhpB-NarQ-NarX-like"/>
    <property type="match status" value="1"/>
</dbReference>
<dbReference type="EMBL" id="FOLQ01000007">
    <property type="protein sequence ID" value="SFD82839.1"/>
    <property type="molecule type" value="Genomic_DNA"/>
</dbReference>
<dbReference type="OrthoDB" id="613787at2"/>
<dbReference type="SUPFAM" id="SSF55874">
    <property type="entry name" value="ATPase domain of HSP90 chaperone/DNA topoisomerase II/histidine kinase"/>
    <property type="match status" value="1"/>
</dbReference>
<dbReference type="InterPro" id="IPR036890">
    <property type="entry name" value="HATPase_C_sf"/>
</dbReference>
<evidence type="ECO:0000313" key="10">
    <source>
        <dbReference type="Proteomes" id="UP000198598"/>
    </source>
</evidence>
<evidence type="ECO:0000256" key="4">
    <source>
        <dbReference type="SAM" id="Phobius"/>
    </source>
</evidence>
<feature type="transmembrane region" description="Helical" evidence="4">
    <location>
        <begin position="205"/>
        <end position="230"/>
    </location>
</feature>
<dbReference type="InterPro" id="IPR011623">
    <property type="entry name" value="7TMR_DISM_rcpt_extracell_dom1"/>
</dbReference>
<evidence type="ECO:0000313" key="9">
    <source>
        <dbReference type="EMBL" id="SFD82839.1"/>
    </source>
</evidence>
<evidence type="ECO:0000259" key="7">
    <source>
        <dbReference type="Pfam" id="PF07696"/>
    </source>
</evidence>
<evidence type="ECO:0000259" key="8">
    <source>
        <dbReference type="Pfam" id="PF07730"/>
    </source>
</evidence>
<feature type="transmembrane region" description="Helical" evidence="4">
    <location>
        <begin position="237"/>
        <end position="259"/>
    </location>
</feature>
<sequence length="662" mass="76258">MRRFFQLVLLIFQLALLSSGPWAMRVVAQPLRNQPVVVLPDDKDDKSLEGSMAYFRDSLGNRTITDINKLAGSSAFQPITTPTPNFGVIGGIQSAKPVWLRFRMKNATTQPQEWYAEIDFWCFDELQLFVVDETGNVLSTSPVMGWKTPTSQRFRQHRHFWFPFTVFAGQNVTAYLRMLKHRGTQIVPIRLVRASAYESAVQKGYLFWGGVLFTLTFVAIMSLIFFLITLHRVYSKYIFCLLGLVGFFVINDGFLNQFGFYEQFLMPRQNVYFLFPLILFYSQLTFIRTFLSLRNTPSHRWHTVGTVVLYCGLLCLLALTAEWFIPLTPTLELILTRIFVVLYWLPMPVIIAYIVVNIIRRYHPREAWLYLVAILPFYALNLGLVFANFGLLPTYKALADFAYYAPAALFEVLVLTVGIAYRYKIDRDQTERLIKERNDQQQRAYEAEVQTLALTNSLLVEKGRIARDLHDNVGAHLAFIVTNLTHISDQAEKHPVKEGKHWASQLRTLVMHTREAVKLLRETIWAIHQESFTVEEFAERLNQYINRYVHETNGLHVDVDVTGSQTQRLTSAQVLNLFRIVQEALNNVIKHAQATHANVQLNVHSDRHINLRIHDNGRGFNWSNGAVSEQHYGLKNMQTRAHELGGIFRVFAEEGTTVEVDV</sequence>
<dbReference type="InterPro" id="IPR050482">
    <property type="entry name" value="Sensor_HK_TwoCompSys"/>
</dbReference>
<dbReference type="GO" id="GO:0046983">
    <property type="term" value="F:protein dimerization activity"/>
    <property type="evidence" value="ECO:0007669"/>
    <property type="project" value="InterPro"/>
</dbReference>
<evidence type="ECO:0000256" key="2">
    <source>
        <dbReference type="ARBA" id="ARBA00022777"/>
    </source>
</evidence>
<feature type="transmembrane region" description="Helical" evidence="4">
    <location>
        <begin position="271"/>
        <end position="291"/>
    </location>
</feature>
<dbReference type="Gene3D" id="1.20.5.1930">
    <property type="match status" value="1"/>
</dbReference>
<proteinExistence type="predicted"/>
<dbReference type="PANTHER" id="PTHR24421">
    <property type="entry name" value="NITRATE/NITRITE SENSOR PROTEIN NARX-RELATED"/>
    <property type="match status" value="1"/>
</dbReference>
<feature type="domain" description="7TM-DISM receptor extracellular" evidence="6">
    <location>
        <begin position="205"/>
        <end position="422"/>
    </location>
</feature>
<keyword evidence="2 9" id="KW-0418">Kinase</keyword>
<feature type="transmembrane region" description="Helical" evidence="4">
    <location>
        <begin position="401"/>
        <end position="423"/>
    </location>
</feature>
<dbReference type="Gene3D" id="2.60.40.2380">
    <property type="match status" value="1"/>
</dbReference>
<feature type="transmembrane region" description="Helical" evidence="4">
    <location>
        <begin position="337"/>
        <end position="356"/>
    </location>
</feature>
<dbReference type="Pfam" id="PF07695">
    <property type="entry name" value="7TMR-DISM_7TM"/>
    <property type="match status" value="1"/>
</dbReference>
<feature type="transmembrane region" description="Helical" evidence="4">
    <location>
        <begin position="303"/>
        <end position="325"/>
    </location>
</feature>
<keyword evidence="10" id="KW-1185">Reference proteome</keyword>
<feature type="transmembrane region" description="Helical" evidence="4">
    <location>
        <begin position="368"/>
        <end position="389"/>
    </location>
</feature>
<evidence type="ECO:0000259" key="5">
    <source>
        <dbReference type="Pfam" id="PF02518"/>
    </source>
</evidence>
<dbReference type="InterPro" id="IPR003594">
    <property type="entry name" value="HATPase_dom"/>
</dbReference>
<keyword evidence="3" id="KW-0902">Two-component regulatory system</keyword>
<organism evidence="9 10">
    <name type="scientific">Spirosoma endophyticum</name>
    <dbReference type="NCBI Taxonomy" id="662367"/>
    <lineage>
        <taxon>Bacteria</taxon>
        <taxon>Pseudomonadati</taxon>
        <taxon>Bacteroidota</taxon>
        <taxon>Cytophagia</taxon>
        <taxon>Cytophagales</taxon>
        <taxon>Cytophagaceae</taxon>
        <taxon>Spirosoma</taxon>
    </lineage>
</organism>
<dbReference type="InterPro" id="IPR011712">
    <property type="entry name" value="Sig_transdc_His_kin_sub3_dim/P"/>
</dbReference>
<feature type="domain" description="7TM-DISM receptor extracellular" evidence="7">
    <location>
        <begin position="50"/>
        <end position="192"/>
    </location>
</feature>
<evidence type="ECO:0000259" key="6">
    <source>
        <dbReference type="Pfam" id="PF07695"/>
    </source>
</evidence>
<dbReference type="AlphaFoldDB" id="A0A1I1VJ06"/>
<keyword evidence="4" id="KW-0472">Membrane</keyword>
<feature type="domain" description="Signal transduction histidine kinase subgroup 3 dimerisation and phosphoacceptor" evidence="8">
    <location>
        <begin position="461"/>
        <end position="529"/>
    </location>
</feature>
<dbReference type="GO" id="GO:0016020">
    <property type="term" value="C:membrane"/>
    <property type="evidence" value="ECO:0007669"/>
    <property type="project" value="InterPro"/>
</dbReference>
<dbReference type="Gene3D" id="3.30.565.10">
    <property type="entry name" value="Histidine kinase-like ATPase, C-terminal domain"/>
    <property type="match status" value="1"/>
</dbReference>
<evidence type="ECO:0000256" key="3">
    <source>
        <dbReference type="ARBA" id="ARBA00023012"/>
    </source>
</evidence>